<accession>A0A090WLI6</accession>
<comment type="caution">
    <text evidence="2">The sequence shown here is derived from an EMBL/GenBank/DDBJ whole genome shotgun (WGS) entry which is preliminary data.</text>
</comment>
<evidence type="ECO:0000313" key="2">
    <source>
        <dbReference type="EMBL" id="GAL76279.1"/>
    </source>
</evidence>
<dbReference type="Proteomes" id="UP000029647">
    <property type="component" value="Unassembled WGS sequence"/>
</dbReference>
<reference evidence="2 3" key="1">
    <citation type="journal article" date="2014" name="Genome Announc.">
        <title>Draft Genome Sequences of Marine Flavobacterium Nonlabens Strains NR17, NR24, NR27, NR32, NR33, and Ara13.</title>
        <authorList>
            <person name="Nakanishi M."/>
            <person name="Meirelles P."/>
            <person name="Suzuki R."/>
            <person name="Takatani N."/>
            <person name="Mino S."/>
            <person name="Suda W."/>
            <person name="Oshima K."/>
            <person name="Hattori M."/>
            <person name="Ohkuma M."/>
            <person name="Hosokawa M."/>
            <person name="Miyashita K."/>
            <person name="Thompson F.L."/>
            <person name="Niwa A."/>
            <person name="Sawabe T."/>
            <person name="Sawabe T."/>
        </authorList>
    </citation>
    <scope>NUCLEOTIDE SEQUENCE [LARGE SCALE GENOMIC DNA]</scope>
    <source>
        <strain evidence="3">JCM19275</strain>
    </source>
</reference>
<keyword evidence="1" id="KW-1133">Transmembrane helix</keyword>
<dbReference type="EMBL" id="BBNT01000009">
    <property type="protein sequence ID" value="GAL76279.1"/>
    <property type="molecule type" value="Genomic_DNA"/>
</dbReference>
<keyword evidence="1" id="KW-0472">Membrane</keyword>
<gene>
    <name evidence="2" type="ORF">JCM19275_685</name>
</gene>
<dbReference type="AlphaFoldDB" id="A0A090WLI6"/>
<organism evidence="2 3">
    <name type="scientific">Nonlabens ulvanivorans</name>
    <name type="common">Persicivirga ulvanivorans</name>
    <dbReference type="NCBI Taxonomy" id="906888"/>
    <lineage>
        <taxon>Bacteria</taxon>
        <taxon>Pseudomonadati</taxon>
        <taxon>Bacteroidota</taxon>
        <taxon>Flavobacteriia</taxon>
        <taxon>Flavobacteriales</taxon>
        <taxon>Flavobacteriaceae</taxon>
        <taxon>Nonlabens</taxon>
    </lineage>
</organism>
<evidence type="ECO:0008006" key="4">
    <source>
        <dbReference type="Google" id="ProtNLM"/>
    </source>
</evidence>
<feature type="transmembrane region" description="Helical" evidence="1">
    <location>
        <begin position="37"/>
        <end position="54"/>
    </location>
</feature>
<name>A0A090WLI6_NONUL</name>
<feature type="transmembrane region" description="Helical" evidence="1">
    <location>
        <begin position="66"/>
        <end position="83"/>
    </location>
</feature>
<proteinExistence type="predicted"/>
<feature type="transmembrane region" description="Helical" evidence="1">
    <location>
        <begin position="152"/>
        <end position="173"/>
    </location>
</feature>
<protein>
    <recommendedName>
        <fullName evidence="4">Acyltransferase 3 domain-containing protein</fullName>
    </recommendedName>
</protein>
<sequence length="181" mass="21710">MNKFLWTFFFLTFLILNYFITNITSENSFVKLINVSVIPYLYYFIIGIIIYKYWNFFFQFVKNRGVLFLTIYLCFMWIVHSYFNINATSYNVTNPLKVIADFLLAMVVFSFAFTRPTWSKTFLNGNDISYGVYIYHMLIINLFVHHKYTNNILVFLMVPFIVALIAFLSWKFIERPALKLK</sequence>
<evidence type="ECO:0000256" key="1">
    <source>
        <dbReference type="SAM" id="Phobius"/>
    </source>
</evidence>
<feature type="transmembrane region" description="Helical" evidence="1">
    <location>
        <begin position="95"/>
        <end position="116"/>
    </location>
</feature>
<keyword evidence="1" id="KW-0812">Transmembrane</keyword>
<evidence type="ECO:0000313" key="3">
    <source>
        <dbReference type="Proteomes" id="UP000029647"/>
    </source>
</evidence>
<feature type="transmembrane region" description="Helical" evidence="1">
    <location>
        <begin position="128"/>
        <end position="146"/>
    </location>
</feature>